<dbReference type="STRING" id="1263015.BN580_00574"/>
<gene>
    <name evidence="2" type="ORF">BN580_00574</name>
</gene>
<dbReference type="InterPro" id="IPR023833">
    <property type="entry name" value="Signal_pept_SipW-depend-type"/>
</dbReference>
<dbReference type="Proteomes" id="UP000017938">
    <property type="component" value="Unassembled WGS sequence"/>
</dbReference>
<dbReference type="InterPro" id="IPR022121">
    <property type="entry name" value="Peptidase_M73_camelysin"/>
</dbReference>
<evidence type="ECO:0000313" key="3">
    <source>
        <dbReference type="Proteomes" id="UP000017938"/>
    </source>
</evidence>
<dbReference type="EMBL" id="CBFW010000009">
    <property type="protein sequence ID" value="CDC69625.1"/>
    <property type="molecule type" value="Genomic_DNA"/>
</dbReference>
<comment type="caution">
    <text evidence="2">The sequence shown here is derived from an EMBL/GenBank/DDBJ whole genome shotgun (WGS) entry which is preliminary data.</text>
</comment>
<sequence length="222" mass="23609">MSKKKIITLALVAIVAITAIASASLAYFTDTKTADNTFTMGNVKITLDEAPVDEFGQAADGERVTGNRYGPSAVYPGAVLHKDPTVHNVGDYPAYIRATVNVSNWMNLVGAYYPDFNETFPNEGYKAALNLLVGELGEGWSVVGVVAGDTFTIGQFDAKFILKYEGELAPGADTTAMFNNVTIPAGIDNVNADSFDRVTVVAQAIQANGFDSWEAAFAAFDA</sequence>
<name>R6TBM2_9BACT</name>
<protein>
    <recommendedName>
        <fullName evidence="4">SipW-cognate class signal peptide</fullName>
    </recommendedName>
</protein>
<feature type="chain" id="PRO_5004419293" description="SipW-cognate class signal peptide" evidence="1">
    <location>
        <begin position="27"/>
        <end position="222"/>
    </location>
</feature>
<reference evidence="2" key="1">
    <citation type="submission" date="2012-11" db="EMBL/GenBank/DDBJ databases">
        <title>Dependencies among metagenomic species, viruses, plasmids and units of genetic variation.</title>
        <authorList>
            <person name="Nielsen H.B."/>
            <person name="Almeida M."/>
            <person name="Juncker A.S."/>
            <person name="Rasmussen S."/>
            <person name="Li J."/>
            <person name="Sunagawa S."/>
            <person name="Plichta D."/>
            <person name="Gautier L."/>
            <person name="Le Chatelier E."/>
            <person name="Peletier E."/>
            <person name="Bonde I."/>
            <person name="Nielsen T."/>
            <person name="Manichanh C."/>
            <person name="Arumugam M."/>
            <person name="Batto J."/>
            <person name="Santos M.B.Q.D."/>
            <person name="Blom N."/>
            <person name="Borruel N."/>
            <person name="Burgdorf K.S."/>
            <person name="Boumezbeur F."/>
            <person name="Casellas F."/>
            <person name="Dore J."/>
            <person name="Guarner F."/>
            <person name="Hansen T."/>
            <person name="Hildebrand F."/>
            <person name="Kaas R.S."/>
            <person name="Kennedy S."/>
            <person name="Kristiansen K."/>
            <person name="Kultima J.R."/>
            <person name="Leonard P."/>
            <person name="Levenez F."/>
            <person name="Lund O."/>
            <person name="Moumen B."/>
            <person name="Le Paslier D."/>
            <person name="Pons N."/>
            <person name="Pedersen O."/>
            <person name="Prifti E."/>
            <person name="Qin J."/>
            <person name="Raes J."/>
            <person name="Tap J."/>
            <person name="Tims S."/>
            <person name="Ussery D.W."/>
            <person name="Yamada T."/>
            <person name="MetaHit consortium"/>
            <person name="Renault P."/>
            <person name="Sicheritz-Ponten T."/>
            <person name="Bork P."/>
            <person name="Wang J."/>
            <person name="Brunak S."/>
            <person name="Ehrlich S.D."/>
        </authorList>
    </citation>
    <scope>NUCLEOTIDE SEQUENCE [LARGE SCALE GENOMIC DNA]</scope>
</reference>
<keyword evidence="1" id="KW-0732">Signal</keyword>
<dbReference type="NCBIfam" id="TIGR04088">
    <property type="entry name" value="cognate_SipW"/>
    <property type="match status" value="1"/>
</dbReference>
<evidence type="ECO:0000256" key="1">
    <source>
        <dbReference type="SAM" id="SignalP"/>
    </source>
</evidence>
<evidence type="ECO:0000313" key="2">
    <source>
        <dbReference type="EMBL" id="CDC69625.1"/>
    </source>
</evidence>
<organism evidence="2 3">
    <name type="scientific">Candidatus Colimorpha enterica</name>
    <dbReference type="NCBI Taxonomy" id="3083063"/>
    <lineage>
        <taxon>Bacteria</taxon>
        <taxon>Pseudomonadati</taxon>
        <taxon>Bacteroidota</taxon>
        <taxon>Bacteroidia</taxon>
        <taxon>Bacteroidales</taxon>
        <taxon>Candidatus Colimorpha</taxon>
    </lineage>
</organism>
<dbReference type="Pfam" id="PF12389">
    <property type="entry name" value="Peptidase_M73"/>
    <property type="match status" value="1"/>
</dbReference>
<feature type="signal peptide" evidence="1">
    <location>
        <begin position="1"/>
        <end position="26"/>
    </location>
</feature>
<evidence type="ECO:0008006" key="4">
    <source>
        <dbReference type="Google" id="ProtNLM"/>
    </source>
</evidence>
<proteinExistence type="predicted"/>
<accession>R6TBM2</accession>
<dbReference type="AlphaFoldDB" id="R6TBM2"/>